<feature type="signal peptide" evidence="1">
    <location>
        <begin position="1"/>
        <end position="26"/>
    </location>
</feature>
<keyword evidence="1" id="KW-0732">Signal</keyword>
<sequence length="415" mass="46182">MKISLSGKWMLAIVFLSMNCAAPALAQKNTLFSLPVTSATYAINGQVDWAGANLADWSGPIVVLINPGEPINRDGWQLKDLDSAFNERSVLEELSQVFVQEGMAVVRFDNPGVATPQEMCRQVVSTQAFDEEKMQQYCVNTDIYASLAGPKLVASIERVLNHVQNLAPKSKQLALLGIREGIVHAAAIAERQNIKISALIALGASGESPKATMRWRIVERPIGILPLFDANHDQVVTNDEIEKGYQAGIGNFIAIDDWLSSDGKWTPQTHPEFERYFEEWYAGALERFIQSEDEDGIGGNRAVHGVFIPSIAARINKQYFLDALSPLDVMQEKAIPGLFFWGEKGDEINLVRQQELISAKTNAGAFIWSEIFPRRYALLSARSNNDWPEKPFMRRLAVGSRDFLAQSLRRSDAKK</sequence>
<evidence type="ECO:0000256" key="1">
    <source>
        <dbReference type="SAM" id="SignalP"/>
    </source>
</evidence>
<evidence type="ECO:0000313" key="2">
    <source>
        <dbReference type="EMBL" id="QJD89090.1"/>
    </source>
</evidence>
<name>A0ABX6M473_9BURK</name>
<evidence type="ECO:0008006" key="4">
    <source>
        <dbReference type="Google" id="ProtNLM"/>
    </source>
</evidence>
<accession>A0ABX6M473</accession>
<dbReference type="RefSeq" id="WP_110849097.1">
    <property type="nucleotide sequence ID" value="NZ_CP051684.1"/>
</dbReference>
<reference evidence="2 3" key="1">
    <citation type="submission" date="2020-04" db="EMBL/GenBank/DDBJ databases">
        <title>Genome sequencing of novel species.</title>
        <authorList>
            <person name="Heo J."/>
            <person name="Kim S.-J."/>
            <person name="Kim J.-S."/>
            <person name="Hong S.-B."/>
            <person name="Kwon S.-W."/>
        </authorList>
    </citation>
    <scope>NUCLEOTIDE SEQUENCE [LARGE SCALE GENOMIC DNA]</scope>
    <source>
        <strain evidence="2 3">AF9R3</strain>
    </source>
</reference>
<dbReference type="Proteomes" id="UP000503117">
    <property type="component" value="Chromosome"/>
</dbReference>
<protein>
    <recommendedName>
        <fullName evidence="4">Alpha/beta hydrolase</fullName>
    </recommendedName>
</protein>
<dbReference type="InterPro" id="IPR018247">
    <property type="entry name" value="EF_Hand_1_Ca_BS"/>
</dbReference>
<dbReference type="Gene3D" id="3.40.50.1820">
    <property type="entry name" value="alpha/beta hydrolase"/>
    <property type="match status" value="1"/>
</dbReference>
<organism evidence="2 3">
    <name type="scientific">Duganella dendranthematis</name>
    <dbReference type="NCBI Taxonomy" id="2728021"/>
    <lineage>
        <taxon>Bacteria</taxon>
        <taxon>Pseudomonadati</taxon>
        <taxon>Pseudomonadota</taxon>
        <taxon>Betaproteobacteria</taxon>
        <taxon>Burkholderiales</taxon>
        <taxon>Oxalobacteraceae</taxon>
        <taxon>Telluria group</taxon>
        <taxon>Duganella</taxon>
    </lineage>
</organism>
<proteinExistence type="predicted"/>
<feature type="chain" id="PRO_5045619351" description="Alpha/beta hydrolase" evidence="1">
    <location>
        <begin position="27"/>
        <end position="415"/>
    </location>
</feature>
<gene>
    <name evidence="2" type="ORF">HH213_02530</name>
</gene>
<dbReference type="PROSITE" id="PS00018">
    <property type="entry name" value="EF_HAND_1"/>
    <property type="match status" value="1"/>
</dbReference>
<dbReference type="InterPro" id="IPR029058">
    <property type="entry name" value="AB_hydrolase_fold"/>
</dbReference>
<dbReference type="SUPFAM" id="SSF53474">
    <property type="entry name" value="alpha/beta-Hydrolases"/>
    <property type="match status" value="1"/>
</dbReference>
<evidence type="ECO:0000313" key="3">
    <source>
        <dbReference type="Proteomes" id="UP000503117"/>
    </source>
</evidence>
<dbReference type="EMBL" id="CP051684">
    <property type="protein sequence ID" value="QJD89090.1"/>
    <property type="molecule type" value="Genomic_DNA"/>
</dbReference>
<keyword evidence="3" id="KW-1185">Reference proteome</keyword>